<sequence length="717" mass="76798">MKNKIVFFALALLPLVSLAQAPGCPFISGSNDTTTCGTSSVTLYADVLQTGATTSYTVSSIPFAPPYPVTSGTAFSLGTDDIWSSSPISLPFNFCFFGQAYNQVWVGSNGVLTFTNPNSTYCPWSFTASVPSSSLILNAVFGVYQDIDPSVCGTIRYAVLGTYPCRTFVFNFYQVCHFSCTSLMTTSQMVLYEGTNAIEIYVTNKPLCSSWNSGNAIIGIQNSTGTLGYTPPGRNTGAWSASNEAWRFLPSGAPNYTISWFANSALIGYGPSITVSPTTTTDYIALVAYDNCDMTQYIDYDTMRVSIGVSDIQVTATDTTICFGESTTLNASGASIYLWSSGGSGASETVSPTTNTTYYVTGTDATGCEDIDTIDIFVNPLPNVALTATPAQICNGDSAQMDASGAVSYSWSSLPGNNGSVLVGPTSTTTYTVTGTDANGCSSTAQATVTVNEIPVIKLFASPEDGCEDLFVQFTADVNPPATIYNWSFSDGVTSNAASPTRTFNTPGKYDATLDVITADGCEDSETEIGIVNVYELPVSNFVVDSPSVTMDNPVVNFTDMSSMASSYFWTFGDYSSPANYSNEANPVHAFSGPGDYIVWQTVYSDNGCSDSSYTVIHVELNMAFYIPNAFSPYNEDGVNDIFQPFGIGIGLEEGTYSMLIFNRWGRLIFKSEDIDYGWNGKVDGSMAAPGVYSYRIEVKFGDGLWHVYNGKITLIE</sequence>
<organism evidence="2">
    <name type="scientific">bioreactor metagenome</name>
    <dbReference type="NCBI Taxonomy" id="1076179"/>
    <lineage>
        <taxon>unclassified sequences</taxon>
        <taxon>metagenomes</taxon>
        <taxon>ecological metagenomes</taxon>
    </lineage>
</organism>
<dbReference type="CDD" id="cd00146">
    <property type="entry name" value="PKD"/>
    <property type="match status" value="1"/>
</dbReference>
<dbReference type="Gene3D" id="2.60.40.10">
    <property type="entry name" value="Immunoglobulins"/>
    <property type="match status" value="3"/>
</dbReference>
<evidence type="ECO:0000259" key="1">
    <source>
        <dbReference type="PROSITE" id="PS50093"/>
    </source>
</evidence>
<evidence type="ECO:0000313" key="2">
    <source>
        <dbReference type="EMBL" id="MPM16425.1"/>
    </source>
</evidence>
<feature type="domain" description="PKD" evidence="1">
    <location>
        <begin position="455"/>
        <end position="521"/>
    </location>
</feature>
<dbReference type="AlphaFoldDB" id="A0A644XJS4"/>
<name>A0A644XJS4_9ZZZZ</name>
<dbReference type="InterPro" id="IPR026341">
    <property type="entry name" value="T9SS_type_B"/>
</dbReference>
<feature type="domain" description="PKD" evidence="1">
    <location>
        <begin position="538"/>
        <end position="616"/>
    </location>
</feature>
<protein>
    <recommendedName>
        <fullName evidence="1">PKD domain-containing protein</fullName>
    </recommendedName>
</protein>
<gene>
    <name evidence="2" type="ORF">SDC9_62804</name>
</gene>
<dbReference type="Pfam" id="PF13585">
    <property type="entry name" value="CHU_C"/>
    <property type="match status" value="1"/>
</dbReference>
<dbReference type="InterPro" id="IPR022409">
    <property type="entry name" value="PKD/Chitinase_dom"/>
</dbReference>
<accession>A0A644XJS4</accession>
<comment type="caution">
    <text evidence="2">The sequence shown here is derived from an EMBL/GenBank/DDBJ whole genome shotgun (WGS) entry which is preliminary data.</text>
</comment>
<proteinExistence type="predicted"/>
<dbReference type="InterPro" id="IPR035986">
    <property type="entry name" value="PKD_dom_sf"/>
</dbReference>
<dbReference type="PROSITE" id="PS50093">
    <property type="entry name" value="PKD"/>
    <property type="match status" value="2"/>
</dbReference>
<dbReference type="NCBIfam" id="TIGR04131">
    <property type="entry name" value="Bac_Flav_CTERM"/>
    <property type="match status" value="1"/>
</dbReference>
<dbReference type="SUPFAM" id="SSF49299">
    <property type="entry name" value="PKD domain"/>
    <property type="match status" value="2"/>
</dbReference>
<dbReference type="Pfam" id="PF18911">
    <property type="entry name" value="PKD_4"/>
    <property type="match status" value="2"/>
</dbReference>
<dbReference type="InterPro" id="IPR000601">
    <property type="entry name" value="PKD_dom"/>
</dbReference>
<dbReference type="SMART" id="SM00089">
    <property type="entry name" value="PKD"/>
    <property type="match status" value="3"/>
</dbReference>
<dbReference type="InterPro" id="IPR013783">
    <property type="entry name" value="Ig-like_fold"/>
</dbReference>
<dbReference type="EMBL" id="VSSQ01002609">
    <property type="protein sequence ID" value="MPM16425.1"/>
    <property type="molecule type" value="Genomic_DNA"/>
</dbReference>
<reference evidence="2" key="1">
    <citation type="submission" date="2019-08" db="EMBL/GenBank/DDBJ databases">
        <authorList>
            <person name="Kucharzyk K."/>
            <person name="Murdoch R.W."/>
            <person name="Higgins S."/>
            <person name="Loffler F."/>
        </authorList>
    </citation>
    <scope>NUCLEOTIDE SEQUENCE</scope>
</reference>